<feature type="transmembrane region" description="Helical" evidence="1">
    <location>
        <begin position="20"/>
        <end position="37"/>
    </location>
</feature>
<dbReference type="PROSITE" id="PS51257">
    <property type="entry name" value="PROKAR_LIPOPROTEIN"/>
    <property type="match status" value="1"/>
</dbReference>
<dbReference type="STRING" id="285473.A4G23_02407"/>
<dbReference type="GeneID" id="33066670"/>
<name>A0A1D8G2B2_9ACTN</name>
<organism evidence="2 3">
    <name type="scientific">Streptomyces rubrolavendulae</name>
    <dbReference type="NCBI Taxonomy" id="285473"/>
    <lineage>
        <taxon>Bacteria</taxon>
        <taxon>Bacillati</taxon>
        <taxon>Actinomycetota</taxon>
        <taxon>Actinomycetes</taxon>
        <taxon>Kitasatosporales</taxon>
        <taxon>Streptomycetaceae</taxon>
        <taxon>Streptomyces</taxon>
    </lineage>
</organism>
<dbReference type="KEGG" id="srn:A4G23_02407"/>
<evidence type="ECO:0000256" key="1">
    <source>
        <dbReference type="SAM" id="Phobius"/>
    </source>
</evidence>
<accession>A0A1D8G2B2</accession>
<feature type="transmembrane region" description="Helical" evidence="1">
    <location>
        <begin position="163"/>
        <end position="186"/>
    </location>
</feature>
<dbReference type="PATRIC" id="fig|285473.5.peg.2522"/>
<reference evidence="2 3" key="1">
    <citation type="submission" date="2016-09" db="EMBL/GenBank/DDBJ databases">
        <title>Streptomyces rubrolavendulae MJM4426 Genome sequencing and assembly.</title>
        <authorList>
            <person name="Kim J.-G."/>
        </authorList>
    </citation>
    <scope>NUCLEOTIDE SEQUENCE [LARGE SCALE GENOMIC DNA]</scope>
    <source>
        <strain evidence="2 3">MJM4426</strain>
    </source>
</reference>
<keyword evidence="1" id="KW-0812">Transmembrane</keyword>
<keyword evidence="3" id="KW-1185">Reference proteome</keyword>
<keyword evidence="1" id="KW-1133">Transmembrane helix</keyword>
<dbReference type="RefSeq" id="WP_069976903.1">
    <property type="nucleotide sequence ID" value="NZ_CP017316.1"/>
</dbReference>
<keyword evidence="1" id="KW-0472">Membrane</keyword>
<feature type="transmembrane region" description="Helical" evidence="1">
    <location>
        <begin position="295"/>
        <end position="314"/>
    </location>
</feature>
<feature type="transmembrane region" description="Helical" evidence="1">
    <location>
        <begin position="244"/>
        <end position="263"/>
    </location>
</feature>
<dbReference type="Proteomes" id="UP000095349">
    <property type="component" value="Chromosome"/>
</dbReference>
<dbReference type="AlphaFoldDB" id="A0A1D8G2B2"/>
<gene>
    <name evidence="2" type="ORF">A4G23_02407</name>
</gene>
<feature type="transmembrane region" description="Helical" evidence="1">
    <location>
        <begin position="206"/>
        <end position="232"/>
    </location>
</feature>
<proteinExistence type="predicted"/>
<sequence>MTIWHVRAELRKTALRPLTLLLFALLGVGCVTTAFYAQDYWSGTVQRAHESLRNIESGESYRSCLELNPKLGPEYCTRTGERERQLSEEWVADSREKAAEAARAQTVPGAFGWAAQAFASFPGLVVLVLLAAQSMGGEYDNRTAGNLLLADPRIRAHIGAKAAALWLTTAAALCCAGAAVAVFGLVKGRPDYPLHAFHLPPGEDLLQGLRLVGGALVVTAVWSVVAVALTALARSQAGGIARSGALLVLLMLGSGAAWLWGWLPGGIVADVMAFHPGDVLWNVWWGPEPVSTVPSLLRALPTVLVTALGIWWITRAAERGNEVT</sequence>
<dbReference type="OrthoDB" id="4077187at2"/>
<evidence type="ECO:0000313" key="2">
    <source>
        <dbReference type="EMBL" id="AOT59565.1"/>
    </source>
</evidence>
<dbReference type="EMBL" id="CP017316">
    <property type="protein sequence ID" value="AOT59565.1"/>
    <property type="molecule type" value="Genomic_DNA"/>
</dbReference>
<feature type="transmembrane region" description="Helical" evidence="1">
    <location>
        <begin position="113"/>
        <end position="132"/>
    </location>
</feature>
<protein>
    <submittedName>
        <fullName evidence="2">ABC-2 family transporter protein</fullName>
    </submittedName>
</protein>
<evidence type="ECO:0000313" key="3">
    <source>
        <dbReference type="Proteomes" id="UP000095349"/>
    </source>
</evidence>